<proteinExistence type="predicted"/>
<accession>A0A9R1R3H4</accession>
<gene>
    <name evidence="2" type="ORF">TRITD_2Av1G035480</name>
</gene>
<reference evidence="2 3" key="1">
    <citation type="submission" date="2017-09" db="EMBL/GenBank/DDBJ databases">
        <authorList>
            <consortium name="International Durum Wheat Genome Sequencing Consortium (IDWGSC)"/>
            <person name="Milanesi L."/>
        </authorList>
    </citation>
    <scope>NUCLEOTIDE SEQUENCE [LARGE SCALE GENOMIC DNA]</scope>
    <source>
        <strain evidence="3">cv. Svevo</strain>
    </source>
</reference>
<dbReference type="InterPro" id="IPR002156">
    <property type="entry name" value="RNaseH_domain"/>
</dbReference>
<evidence type="ECO:0000313" key="2">
    <source>
        <dbReference type="EMBL" id="VAH26916.1"/>
    </source>
</evidence>
<dbReference type="PANTHER" id="PTHR47074">
    <property type="entry name" value="BNAC02G40300D PROTEIN"/>
    <property type="match status" value="1"/>
</dbReference>
<organism evidence="2 3">
    <name type="scientific">Triticum turgidum subsp. durum</name>
    <name type="common">Durum wheat</name>
    <name type="synonym">Triticum durum</name>
    <dbReference type="NCBI Taxonomy" id="4567"/>
    <lineage>
        <taxon>Eukaryota</taxon>
        <taxon>Viridiplantae</taxon>
        <taxon>Streptophyta</taxon>
        <taxon>Embryophyta</taxon>
        <taxon>Tracheophyta</taxon>
        <taxon>Spermatophyta</taxon>
        <taxon>Magnoliopsida</taxon>
        <taxon>Liliopsida</taxon>
        <taxon>Poales</taxon>
        <taxon>Poaceae</taxon>
        <taxon>BOP clade</taxon>
        <taxon>Pooideae</taxon>
        <taxon>Triticodae</taxon>
        <taxon>Triticeae</taxon>
        <taxon>Triticinae</taxon>
        <taxon>Triticum</taxon>
    </lineage>
</organism>
<dbReference type="GO" id="GO:0004523">
    <property type="term" value="F:RNA-DNA hybrid ribonuclease activity"/>
    <property type="evidence" value="ECO:0007669"/>
    <property type="project" value="InterPro"/>
</dbReference>
<keyword evidence="3" id="KW-1185">Reference proteome</keyword>
<dbReference type="EMBL" id="LT934113">
    <property type="protein sequence ID" value="VAH26916.1"/>
    <property type="molecule type" value="Genomic_DNA"/>
</dbReference>
<dbReference type="Proteomes" id="UP000324705">
    <property type="component" value="Chromosome 2A"/>
</dbReference>
<dbReference type="InterPro" id="IPR036397">
    <property type="entry name" value="RNaseH_sf"/>
</dbReference>
<dbReference type="Pfam" id="PF13456">
    <property type="entry name" value="RVT_3"/>
    <property type="match status" value="1"/>
</dbReference>
<dbReference type="Gene3D" id="3.30.420.10">
    <property type="entry name" value="Ribonuclease H-like superfamily/Ribonuclease H"/>
    <property type="match status" value="1"/>
</dbReference>
<dbReference type="InterPro" id="IPR012337">
    <property type="entry name" value="RNaseH-like_sf"/>
</dbReference>
<feature type="domain" description="RNase H type-1" evidence="1">
    <location>
        <begin position="36"/>
        <end position="157"/>
    </location>
</feature>
<sequence length="186" mass="20530">MAVLAIANNFHQANQRSRDTHEKRWLKPNPRFVKLNVDASFHVDEGTGATAAVIQDEKGNFLAAQCKYLTHVSDVVTSETLAMRNGLAFANSFGFPRVEAESDSTTVIEYFSGQTRWWDAAAAIFAECVDVSSLIGKVTFKHCDRSSNQAAHVLASHSFCNKINSSWVNEPPAYLIPKLLDDVIPS</sequence>
<evidence type="ECO:0000259" key="1">
    <source>
        <dbReference type="Pfam" id="PF13456"/>
    </source>
</evidence>
<protein>
    <recommendedName>
        <fullName evidence="1">RNase H type-1 domain-containing protein</fullName>
    </recommendedName>
</protein>
<dbReference type="GO" id="GO:0003676">
    <property type="term" value="F:nucleic acid binding"/>
    <property type="evidence" value="ECO:0007669"/>
    <property type="project" value="InterPro"/>
</dbReference>
<dbReference type="OMA" id="GACCKIT"/>
<dbReference type="CDD" id="cd06222">
    <property type="entry name" value="RNase_H_like"/>
    <property type="match status" value="1"/>
</dbReference>
<dbReference type="InterPro" id="IPR052929">
    <property type="entry name" value="RNase_H-like_EbsB-rel"/>
</dbReference>
<dbReference type="InterPro" id="IPR044730">
    <property type="entry name" value="RNase_H-like_dom_plant"/>
</dbReference>
<dbReference type="PANTHER" id="PTHR47074:SF11">
    <property type="entry name" value="REVERSE TRANSCRIPTASE-LIKE PROTEIN"/>
    <property type="match status" value="1"/>
</dbReference>
<dbReference type="Gramene" id="TRITD2Av1G035480.1">
    <property type="protein sequence ID" value="TRITD2Av1G035480.1"/>
    <property type="gene ID" value="TRITD2Av1G035480"/>
</dbReference>
<dbReference type="AlphaFoldDB" id="A0A9R1R3H4"/>
<dbReference type="SUPFAM" id="SSF53098">
    <property type="entry name" value="Ribonuclease H-like"/>
    <property type="match status" value="1"/>
</dbReference>
<evidence type="ECO:0000313" key="3">
    <source>
        <dbReference type="Proteomes" id="UP000324705"/>
    </source>
</evidence>
<name>A0A9R1R3H4_TRITD</name>